<sequence>MKKLLTLSLALISGLGLNSAANAITVDGGLSDWGLTNQWTPSGNVNGQGAGTYQYNGLNIYYTVEDYISGNGGRVDPGYGGQAYDAEALYVTWDSTNLYIALVTGHDPNTKQAGGDYAAGDFALNFWNGTSPDSNYEVGIRTPHQFSGGNPANIGLFTTGVYQTTNGDWLKDPFWHTQAVTSLKGGLTPMSEKATMSIQQGPEKMGAGSGQHWIYEVSVAKSVFGALLKNNDELNVSWTMNCANDVITVEDDVPVDEPPVWALLGLTLPAMFWRRRRSVR</sequence>
<gene>
    <name evidence="2" type="ORF">BN874_170017</name>
</gene>
<name>A0A7U7G9Z8_9GAMM</name>
<reference evidence="2 3" key="1">
    <citation type="journal article" date="2014" name="ISME J.">
        <title>Candidatus Competibacter-lineage genomes retrieved from metagenomes reveal functional metabolic diversity.</title>
        <authorList>
            <person name="McIlroy S.J."/>
            <person name="Albertsen M."/>
            <person name="Andresen E.K."/>
            <person name="Saunders A.M."/>
            <person name="Kristiansen R."/>
            <person name="Stokholm-Bjerregaard M."/>
            <person name="Nielsen K.L."/>
            <person name="Nielsen P.H."/>
        </authorList>
    </citation>
    <scope>NUCLEOTIDE SEQUENCE [LARGE SCALE GENOMIC DNA]</scope>
    <source>
        <strain evidence="2 3">Run_B_J11</strain>
    </source>
</reference>
<dbReference type="EMBL" id="CBTK010000079">
    <property type="protein sequence ID" value="CDH44494.1"/>
    <property type="molecule type" value="Genomic_DNA"/>
</dbReference>
<accession>A0A7U7G9Z8</accession>
<feature type="chain" id="PRO_5030690070" description="PEP-CTERM protein-sorting domain-containing protein" evidence="1">
    <location>
        <begin position="24"/>
        <end position="280"/>
    </location>
</feature>
<feature type="signal peptide" evidence="1">
    <location>
        <begin position="1"/>
        <end position="23"/>
    </location>
</feature>
<dbReference type="Proteomes" id="UP000019184">
    <property type="component" value="Unassembled WGS sequence"/>
</dbReference>
<evidence type="ECO:0008006" key="4">
    <source>
        <dbReference type="Google" id="ProtNLM"/>
    </source>
</evidence>
<dbReference type="OrthoDB" id="9787507at2"/>
<comment type="caution">
    <text evidence="2">The sequence shown here is derived from an EMBL/GenBank/DDBJ whole genome shotgun (WGS) entry which is preliminary data.</text>
</comment>
<dbReference type="RefSeq" id="WP_034431657.1">
    <property type="nucleotide sequence ID" value="NZ_CBTK010000079.1"/>
</dbReference>
<evidence type="ECO:0000313" key="2">
    <source>
        <dbReference type="EMBL" id="CDH44494.1"/>
    </source>
</evidence>
<protein>
    <recommendedName>
        <fullName evidence="4">PEP-CTERM protein-sorting domain-containing protein</fullName>
    </recommendedName>
</protein>
<keyword evidence="3" id="KW-1185">Reference proteome</keyword>
<keyword evidence="1" id="KW-0732">Signal</keyword>
<evidence type="ECO:0000256" key="1">
    <source>
        <dbReference type="SAM" id="SignalP"/>
    </source>
</evidence>
<organism evidence="2 3">
    <name type="scientific">Candidatus Contendobacter odensis Run_B_J11</name>
    <dbReference type="NCBI Taxonomy" id="1400861"/>
    <lineage>
        <taxon>Bacteria</taxon>
        <taxon>Pseudomonadati</taxon>
        <taxon>Pseudomonadota</taxon>
        <taxon>Gammaproteobacteria</taxon>
        <taxon>Candidatus Competibacteraceae</taxon>
        <taxon>Candidatus Contendibacter</taxon>
    </lineage>
</organism>
<evidence type="ECO:0000313" key="3">
    <source>
        <dbReference type="Proteomes" id="UP000019184"/>
    </source>
</evidence>
<dbReference type="AlphaFoldDB" id="A0A7U7G9Z8"/>
<proteinExistence type="predicted"/>